<protein>
    <submittedName>
        <fullName evidence="1">Uncharacterized protein</fullName>
    </submittedName>
</protein>
<accession>A0A8S5P9J0</accession>
<evidence type="ECO:0000313" key="1">
    <source>
        <dbReference type="EMBL" id="DAE03057.1"/>
    </source>
</evidence>
<organism evidence="1">
    <name type="scientific">Siphoviridae sp. ct2QJ10</name>
    <dbReference type="NCBI Taxonomy" id="2825315"/>
    <lineage>
        <taxon>Viruses</taxon>
        <taxon>Duplodnaviria</taxon>
        <taxon>Heunggongvirae</taxon>
        <taxon>Uroviricota</taxon>
        <taxon>Caudoviricetes</taxon>
    </lineage>
</organism>
<name>A0A8S5P9J0_9CAUD</name>
<sequence length="43" mass="5102">MTAKEVCRLADWMIKHGHTEKEVIELLNFISEYKPIEEEIAKK</sequence>
<reference evidence="1" key="1">
    <citation type="journal article" date="2021" name="Proc. Natl. Acad. Sci. U.S.A.">
        <title>A Catalog of Tens of Thousands of Viruses from Human Metagenomes Reveals Hidden Associations with Chronic Diseases.</title>
        <authorList>
            <person name="Tisza M.J."/>
            <person name="Buck C.B."/>
        </authorList>
    </citation>
    <scope>NUCLEOTIDE SEQUENCE</scope>
    <source>
        <strain evidence="1">Ct2QJ10</strain>
    </source>
</reference>
<proteinExistence type="predicted"/>
<dbReference type="EMBL" id="BK015358">
    <property type="protein sequence ID" value="DAE03057.1"/>
    <property type="molecule type" value="Genomic_DNA"/>
</dbReference>